<evidence type="ECO:0000313" key="2">
    <source>
        <dbReference type="Proteomes" id="UP000823775"/>
    </source>
</evidence>
<dbReference type="Proteomes" id="UP000823775">
    <property type="component" value="Unassembled WGS sequence"/>
</dbReference>
<reference evidence="1 2" key="1">
    <citation type="journal article" date="2021" name="BMC Genomics">
        <title>Datura genome reveals duplications of psychoactive alkaloid biosynthetic genes and high mutation rate following tissue culture.</title>
        <authorList>
            <person name="Rajewski A."/>
            <person name="Carter-House D."/>
            <person name="Stajich J."/>
            <person name="Litt A."/>
        </authorList>
    </citation>
    <scope>NUCLEOTIDE SEQUENCE [LARGE SCALE GENOMIC DNA]</scope>
    <source>
        <strain evidence="1">AR-01</strain>
    </source>
</reference>
<evidence type="ECO:0000313" key="1">
    <source>
        <dbReference type="EMBL" id="MCD9638518.1"/>
    </source>
</evidence>
<keyword evidence="2" id="KW-1185">Reference proteome</keyword>
<protein>
    <submittedName>
        <fullName evidence="1">Uncharacterized protein</fullName>
    </submittedName>
</protein>
<comment type="caution">
    <text evidence="1">The sequence shown here is derived from an EMBL/GenBank/DDBJ whole genome shotgun (WGS) entry which is preliminary data.</text>
</comment>
<proteinExistence type="predicted"/>
<sequence>MPLVNNSLQWSKGSQFKAAWNKHKDDPDLTSFHHSFSEQQPAVDAQLVMLAQRFIRQRDRVIGLASM</sequence>
<dbReference type="EMBL" id="JACEIK010002719">
    <property type="protein sequence ID" value="MCD9638518.1"/>
    <property type="molecule type" value="Genomic_DNA"/>
</dbReference>
<gene>
    <name evidence="1" type="ORF">HAX54_022525</name>
</gene>
<organism evidence="1 2">
    <name type="scientific">Datura stramonium</name>
    <name type="common">Jimsonweed</name>
    <name type="synonym">Common thornapple</name>
    <dbReference type="NCBI Taxonomy" id="4076"/>
    <lineage>
        <taxon>Eukaryota</taxon>
        <taxon>Viridiplantae</taxon>
        <taxon>Streptophyta</taxon>
        <taxon>Embryophyta</taxon>
        <taxon>Tracheophyta</taxon>
        <taxon>Spermatophyta</taxon>
        <taxon>Magnoliopsida</taxon>
        <taxon>eudicotyledons</taxon>
        <taxon>Gunneridae</taxon>
        <taxon>Pentapetalae</taxon>
        <taxon>asterids</taxon>
        <taxon>lamiids</taxon>
        <taxon>Solanales</taxon>
        <taxon>Solanaceae</taxon>
        <taxon>Solanoideae</taxon>
        <taxon>Datureae</taxon>
        <taxon>Datura</taxon>
    </lineage>
</organism>
<name>A0ABS8UUG2_DATST</name>
<accession>A0ABS8UUG2</accession>